<evidence type="ECO:0000313" key="3">
    <source>
        <dbReference type="EMBL" id="BDL43945.1"/>
    </source>
</evidence>
<gene>
    <name evidence="3" type="ORF">Abiwalacus_15190</name>
</gene>
<dbReference type="Pfam" id="PF04851">
    <property type="entry name" value="ResIII"/>
    <property type="match status" value="1"/>
</dbReference>
<feature type="domain" description="Helicase C-terminal" evidence="2">
    <location>
        <begin position="367"/>
        <end position="509"/>
    </location>
</feature>
<organism evidence="3 4">
    <name type="scientific">Akkermansia biwaensis</name>
    <dbReference type="NCBI Taxonomy" id="2946555"/>
    <lineage>
        <taxon>Bacteria</taxon>
        <taxon>Pseudomonadati</taxon>
        <taxon>Verrucomicrobiota</taxon>
        <taxon>Verrucomicrobiia</taxon>
        <taxon>Verrucomicrobiales</taxon>
        <taxon>Akkermansiaceae</taxon>
        <taxon>Akkermansia</taxon>
    </lineage>
</organism>
<dbReference type="SMART" id="SM00490">
    <property type="entry name" value="HELICc"/>
    <property type="match status" value="1"/>
</dbReference>
<dbReference type="SUPFAM" id="SSF52980">
    <property type="entry name" value="Restriction endonuclease-like"/>
    <property type="match status" value="1"/>
</dbReference>
<dbReference type="Gene3D" id="3.40.50.300">
    <property type="entry name" value="P-loop containing nucleotide triphosphate hydrolases"/>
    <property type="match status" value="2"/>
</dbReference>
<dbReference type="InterPro" id="IPR011335">
    <property type="entry name" value="Restrct_endonuc-II-like"/>
</dbReference>
<dbReference type="CDD" id="cd18032">
    <property type="entry name" value="DEXHc_RE_I_III_res"/>
    <property type="match status" value="1"/>
</dbReference>
<sequence length="552" mass="62001">MNFYTDDISNGYNWKGLERVIARLMEHLGWNDTTVIGGAGDKGCDILATRPEGHQIRSWVVQAKAVSGDRYIGPQALKEAIDALSFYDANIAAVATNGEFTKTARQRQKQLEKNGYTLKLWNGAFIQALINQMPVDHASRRGLRRYQDKIVQKVLAAFERGDKRAFYIVATGLGKTVIAATIARELWEKGCRRILVLCHATDLALQLEQGFWSQIKKEVPTSVFFDGLPPRDTEGISFGLYQSLYGYLPGIEPDQFDVVIVDEAHHALAHGFRTCLEHLKPKFLIGMTATPWRGDGQSLTTVFGEALEKVSLVDGMAMGYLSKVDYRILCDNVDWDNMERISKQNLSIRDLNKRLFLPQRDEAVISEIRKVVKDIPNPKIAIFSPSIEHSNRFADMLSAAGIPCAALSRIDKAERRRRLLAFAAGTYQAVSAVDVMNEGIDIPDVNILLFLRATHSRRIFVQQLGRGLRLSDGKEKVIVLDFVSDIRRMADIIEMNREGKVKGAENEVIYLQEGFVSFSDARMESFVNMWLEDIADLGGSDDETNLKFPEGF</sequence>
<dbReference type="Proteomes" id="UP001062263">
    <property type="component" value="Chromosome"/>
</dbReference>
<dbReference type="InterPro" id="IPR001650">
    <property type="entry name" value="Helicase_C-like"/>
</dbReference>
<dbReference type="SMART" id="SM00487">
    <property type="entry name" value="DEXDc"/>
    <property type="match status" value="1"/>
</dbReference>
<dbReference type="PANTHER" id="PTHR47396:SF1">
    <property type="entry name" value="ATP-DEPENDENT HELICASE IRC3-RELATED"/>
    <property type="match status" value="1"/>
</dbReference>
<protein>
    <recommendedName>
        <fullName evidence="5">Restriction endonuclease subunit R</fullName>
    </recommendedName>
</protein>
<evidence type="ECO:0000259" key="2">
    <source>
        <dbReference type="PROSITE" id="PS51194"/>
    </source>
</evidence>
<name>A0ABN6QHE2_9BACT</name>
<proteinExistence type="predicted"/>
<dbReference type="InterPro" id="IPR014001">
    <property type="entry name" value="Helicase_ATP-bd"/>
</dbReference>
<keyword evidence="4" id="KW-1185">Reference proteome</keyword>
<dbReference type="Pfam" id="PF00271">
    <property type="entry name" value="Helicase_C"/>
    <property type="match status" value="1"/>
</dbReference>
<evidence type="ECO:0008006" key="5">
    <source>
        <dbReference type="Google" id="ProtNLM"/>
    </source>
</evidence>
<dbReference type="EMBL" id="AP025943">
    <property type="protein sequence ID" value="BDL43945.1"/>
    <property type="molecule type" value="Genomic_DNA"/>
</dbReference>
<dbReference type="InterPro" id="IPR007560">
    <property type="entry name" value="Restrct_endonuc_IV_Mrr"/>
</dbReference>
<evidence type="ECO:0000259" key="1">
    <source>
        <dbReference type="PROSITE" id="PS51192"/>
    </source>
</evidence>
<dbReference type="SUPFAM" id="SSF52540">
    <property type="entry name" value="P-loop containing nucleoside triphosphate hydrolases"/>
    <property type="match status" value="1"/>
</dbReference>
<evidence type="ECO:0000313" key="4">
    <source>
        <dbReference type="Proteomes" id="UP001062263"/>
    </source>
</evidence>
<dbReference type="PROSITE" id="PS51192">
    <property type="entry name" value="HELICASE_ATP_BIND_1"/>
    <property type="match status" value="1"/>
</dbReference>
<dbReference type="Pfam" id="PF04471">
    <property type="entry name" value="Mrr_cat"/>
    <property type="match status" value="1"/>
</dbReference>
<feature type="domain" description="Helicase ATP-binding" evidence="1">
    <location>
        <begin position="156"/>
        <end position="309"/>
    </location>
</feature>
<reference evidence="3" key="1">
    <citation type="submission" date="2022-06" db="EMBL/GenBank/DDBJ databases">
        <title>Akkermansia biwalacus sp. nov., an anaerobic mucin-degrading bacterium isolated from human intestine.</title>
        <authorList>
            <person name="Kobayashi Y."/>
            <person name="Inoue S."/>
            <person name="Kawahara T."/>
            <person name="Kohda N."/>
        </authorList>
    </citation>
    <scope>NUCLEOTIDE SEQUENCE</scope>
    <source>
        <strain evidence="3">WON2089</strain>
    </source>
</reference>
<dbReference type="InterPro" id="IPR006935">
    <property type="entry name" value="Helicase/UvrB_N"/>
</dbReference>
<dbReference type="InterPro" id="IPR027417">
    <property type="entry name" value="P-loop_NTPase"/>
</dbReference>
<dbReference type="PROSITE" id="PS51194">
    <property type="entry name" value="HELICASE_CTER"/>
    <property type="match status" value="1"/>
</dbReference>
<accession>A0ABN6QHE2</accession>
<dbReference type="InterPro" id="IPR050742">
    <property type="entry name" value="Helicase_Restrict-Modif_Enz"/>
</dbReference>
<dbReference type="PANTHER" id="PTHR47396">
    <property type="entry name" value="TYPE I RESTRICTION ENZYME ECOKI R PROTEIN"/>
    <property type="match status" value="1"/>
</dbReference>
<dbReference type="RefSeq" id="WP_215435242.1">
    <property type="nucleotide sequence ID" value="NZ_AP025943.1"/>
</dbReference>